<dbReference type="AlphaFoldDB" id="A0AAP0E011"/>
<accession>A0AAP0E011</accession>
<keyword evidence="3" id="KW-1185">Reference proteome</keyword>
<reference evidence="2 3" key="1">
    <citation type="submission" date="2024-01" db="EMBL/GenBank/DDBJ databases">
        <title>Genome assemblies of Stephania.</title>
        <authorList>
            <person name="Yang L."/>
        </authorList>
    </citation>
    <scope>NUCLEOTIDE SEQUENCE [LARGE SCALE GENOMIC DNA]</scope>
    <source>
        <strain evidence="2">JXDWG</strain>
        <tissue evidence="2">Leaf</tissue>
    </source>
</reference>
<gene>
    <name evidence="2" type="ORF">Scep_030661</name>
</gene>
<protein>
    <submittedName>
        <fullName evidence="2">Uncharacterized protein</fullName>
    </submittedName>
</protein>
<name>A0AAP0E011_9MAGN</name>
<evidence type="ECO:0000313" key="2">
    <source>
        <dbReference type="EMBL" id="KAK9084190.1"/>
    </source>
</evidence>
<dbReference type="Proteomes" id="UP001419268">
    <property type="component" value="Unassembled WGS sequence"/>
</dbReference>
<evidence type="ECO:0000256" key="1">
    <source>
        <dbReference type="SAM" id="MobiDB-lite"/>
    </source>
</evidence>
<proteinExistence type="predicted"/>
<organism evidence="2 3">
    <name type="scientific">Stephania cephalantha</name>
    <dbReference type="NCBI Taxonomy" id="152367"/>
    <lineage>
        <taxon>Eukaryota</taxon>
        <taxon>Viridiplantae</taxon>
        <taxon>Streptophyta</taxon>
        <taxon>Embryophyta</taxon>
        <taxon>Tracheophyta</taxon>
        <taxon>Spermatophyta</taxon>
        <taxon>Magnoliopsida</taxon>
        <taxon>Ranunculales</taxon>
        <taxon>Menispermaceae</taxon>
        <taxon>Menispermoideae</taxon>
        <taxon>Cissampelideae</taxon>
        <taxon>Stephania</taxon>
    </lineage>
</organism>
<sequence length="129" mass="13958">MEAGNLINQTRFIDSNVVVQDVTGTEGECPNDGRNWAGRTNGASGVGGRLGRVHKLREGNIMGRSNRDEVDTNRRRSLVINNDEPDTEGESGRGKGKVEIGTYNSDPERGCGSNRSSDSGEARLRLGRL</sequence>
<feature type="compositionally biased region" description="Basic and acidic residues" evidence="1">
    <location>
        <begin position="65"/>
        <end position="74"/>
    </location>
</feature>
<feature type="region of interest" description="Disordered" evidence="1">
    <location>
        <begin position="29"/>
        <end position="49"/>
    </location>
</feature>
<feature type="region of interest" description="Disordered" evidence="1">
    <location>
        <begin position="62"/>
        <end position="129"/>
    </location>
</feature>
<feature type="compositionally biased region" description="Basic and acidic residues" evidence="1">
    <location>
        <begin position="118"/>
        <end position="129"/>
    </location>
</feature>
<dbReference type="EMBL" id="JBBNAG010000013">
    <property type="protein sequence ID" value="KAK9084190.1"/>
    <property type="molecule type" value="Genomic_DNA"/>
</dbReference>
<comment type="caution">
    <text evidence="2">The sequence shown here is derived from an EMBL/GenBank/DDBJ whole genome shotgun (WGS) entry which is preliminary data.</text>
</comment>
<evidence type="ECO:0000313" key="3">
    <source>
        <dbReference type="Proteomes" id="UP001419268"/>
    </source>
</evidence>